<name>A0A0C3ELH3_9AGAM</name>
<keyword evidence="3" id="KW-1185">Reference proteome</keyword>
<feature type="non-terminal residue" evidence="2">
    <location>
        <position position="1"/>
    </location>
</feature>
<proteinExistence type="predicted"/>
<feature type="compositionally biased region" description="Low complexity" evidence="1">
    <location>
        <begin position="152"/>
        <end position="164"/>
    </location>
</feature>
<evidence type="ECO:0000313" key="3">
    <source>
        <dbReference type="Proteomes" id="UP000053989"/>
    </source>
</evidence>
<accession>A0A0C3ELH3</accession>
<dbReference type="STRING" id="1036808.A0A0C3ELH3"/>
<dbReference type="HOGENOM" id="CLU_095410_0_0_1"/>
<dbReference type="AlphaFoldDB" id="A0A0C3ELH3"/>
<organism evidence="2 3">
    <name type="scientific">Scleroderma citrinum Foug A</name>
    <dbReference type="NCBI Taxonomy" id="1036808"/>
    <lineage>
        <taxon>Eukaryota</taxon>
        <taxon>Fungi</taxon>
        <taxon>Dikarya</taxon>
        <taxon>Basidiomycota</taxon>
        <taxon>Agaricomycotina</taxon>
        <taxon>Agaricomycetes</taxon>
        <taxon>Agaricomycetidae</taxon>
        <taxon>Boletales</taxon>
        <taxon>Sclerodermatineae</taxon>
        <taxon>Sclerodermataceae</taxon>
        <taxon>Scleroderma</taxon>
    </lineage>
</organism>
<dbReference type="OrthoDB" id="2685617at2759"/>
<gene>
    <name evidence="2" type="ORF">SCLCIDRAFT_1208946</name>
</gene>
<dbReference type="EMBL" id="KN822008">
    <property type="protein sequence ID" value="KIM68746.1"/>
    <property type="molecule type" value="Genomic_DNA"/>
</dbReference>
<reference evidence="3" key="2">
    <citation type="submission" date="2015-01" db="EMBL/GenBank/DDBJ databases">
        <title>Evolutionary Origins and Diversification of the Mycorrhizal Mutualists.</title>
        <authorList>
            <consortium name="DOE Joint Genome Institute"/>
            <consortium name="Mycorrhizal Genomics Consortium"/>
            <person name="Kohler A."/>
            <person name="Kuo A."/>
            <person name="Nagy L.G."/>
            <person name="Floudas D."/>
            <person name="Copeland A."/>
            <person name="Barry K.W."/>
            <person name="Cichocki N."/>
            <person name="Veneault-Fourrey C."/>
            <person name="LaButti K."/>
            <person name="Lindquist E.A."/>
            <person name="Lipzen A."/>
            <person name="Lundell T."/>
            <person name="Morin E."/>
            <person name="Murat C."/>
            <person name="Riley R."/>
            <person name="Ohm R."/>
            <person name="Sun H."/>
            <person name="Tunlid A."/>
            <person name="Henrissat B."/>
            <person name="Grigoriev I.V."/>
            <person name="Hibbett D.S."/>
            <person name="Martin F."/>
        </authorList>
    </citation>
    <scope>NUCLEOTIDE SEQUENCE [LARGE SCALE GENOMIC DNA]</scope>
    <source>
        <strain evidence="3">Foug A</strain>
    </source>
</reference>
<protein>
    <submittedName>
        <fullName evidence="2">Uncharacterized protein</fullName>
    </submittedName>
</protein>
<evidence type="ECO:0000313" key="2">
    <source>
        <dbReference type="EMBL" id="KIM68746.1"/>
    </source>
</evidence>
<feature type="compositionally biased region" description="Basic and acidic residues" evidence="1">
    <location>
        <begin position="181"/>
        <end position="199"/>
    </location>
</feature>
<feature type="region of interest" description="Disordered" evidence="1">
    <location>
        <begin position="106"/>
        <end position="202"/>
    </location>
</feature>
<dbReference type="Proteomes" id="UP000053989">
    <property type="component" value="Unassembled WGS sequence"/>
</dbReference>
<feature type="compositionally biased region" description="Polar residues" evidence="1">
    <location>
        <begin position="140"/>
        <end position="149"/>
    </location>
</feature>
<dbReference type="InParanoid" id="A0A0C3ELH3"/>
<reference evidence="2 3" key="1">
    <citation type="submission" date="2014-04" db="EMBL/GenBank/DDBJ databases">
        <authorList>
            <consortium name="DOE Joint Genome Institute"/>
            <person name="Kuo A."/>
            <person name="Kohler A."/>
            <person name="Nagy L.G."/>
            <person name="Floudas D."/>
            <person name="Copeland A."/>
            <person name="Barry K.W."/>
            <person name="Cichocki N."/>
            <person name="Veneault-Fourrey C."/>
            <person name="LaButti K."/>
            <person name="Lindquist E.A."/>
            <person name="Lipzen A."/>
            <person name="Lundell T."/>
            <person name="Morin E."/>
            <person name="Murat C."/>
            <person name="Sun H."/>
            <person name="Tunlid A."/>
            <person name="Henrissat B."/>
            <person name="Grigoriev I.V."/>
            <person name="Hibbett D.S."/>
            <person name="Martin F."/>
            <person name="Nordberg H.P."/>
            <person name="Cantor M.N."/>
            <person name="Hua S.X."/>
        </authorList>
    </citation>
    <scope>NUCLEOTIDE SEQUENCE [LARGE SCALE GENOMIC DNA]</scope>
    <source>
        <strain evidence="2 3">Foug A</strain>
    </source>
</reference>
<evidence type="ECO:0000256" key="1">
    <source>
        <dbReference type="SAM" id="MobiDB-lite"/>
    </source>
</evidence>
<sequence length="211" mass="23497">MNSPGLEQSVFATRKYRVSLPYTLLSISPSLAALHTTRFRRLHPETSNVLNCSHCEQCGAYVFDGQGSTLLVRQKRKNKRSKSSSHFQRVSRRTCHVCGFTVDTPISSRATSPARHPLICDPEPTKTDMSSAESHHPSKQDTPSTSQPTPALPLGPQSSGQPPSHNSKKNKTKAARTLQDMLERDRRREEVRKAHDVNESRGGLIAFLQDL</sequence>